<dbReference type="RefSeq" id="WP_104378373.1">
    <property type="nucleotide sequence ID" value="NZ_PSZC01000009.1"/>
</dbReference>
<keyword evidence="2 4" id="KW-0238">DNA-binding</keyword>
<protein>
    <recommendedName>
        <fullName evidence="5">HTH tetR-type domain-containing protein</fullName>
    </recommendedName>
</protein>
<dbReference type="Proteomes" id="UP000239874">
    <property type="component" value="Unassembled WGS sequence"/>
</dbReference>
<dbReference type="PANTHER" id="PTHR30055">
    <property type="entry name" value="HTH-TYPE TRANSCRIPTIONAL REGULATOR RUTR"/>
    <property type="match status" value="1"/>
</dbReference>
<proteinExistence type="predicted"/>
<evidence type="ECO:0000256" key="3">
    <source>
        <dbReference type="ARBA" id="ARBA00023163"/>
    </source>
</evidence>
<gene>
    <name evidence="6" type="ORF">C5E45_15260</name>
</gene>
<dbReference type="GO" id="GO:0000976">
    <property type="term" value="F:transcription cis-regulatory region binding"/>
    <property type="evidence" value="ECO:0007669"/>
    <property type="project" value="TreeGrafter"/>
</dbReference>
<evidence type="ECO:0000256" key="1">
    <source>
        <dbReference type="ARBA" id="ARBA00023015"/>
    </source>
</evidence>
<dbReference type="PROSITE" id="PS50977">
    <property type="entry name" value="HTH_TETR_2"/>
    <property type="match status" value="1"/>
</dbReference>
<sequence>MSADMAALPRLRPEQQITRDRLLRSASELFMAEGFHTTSVDRIAAHAGYSRSAVFGSFSGKAEIGAAVLDEMYGHVTDRMRLVRVTTVEQLVSTVTTWGYLAVSRPGWIRLELSLAGPSAPTRSVPLARLISALGGWFTRAAEDIGVQAAEGEEVAYVLMSTLAGLLTAHPDSTDITTGLVRQRVELVLKTFIPHQLNGATATTGRTP</sequence>
<dbReference type="OrthoDB" id="7252896at2"/>
<comment type="caution">
    <text evidence="6">The sequence shown here is derived from an EMBL/GenBank/DDBJ whole genome shotgun (WGS) entry which is preliminary data.</text>
</comment>
<dbReference type="PRINTS" id="PR00455">
    <property type="entry name" value="HTHTETR"/>
</dbReference>
<feature type="domain" description="HTH tetR-type" evidence="5">
    <location>
        <begin position="16"/>
        <end position="76"/>
    </location>
</feature>
<dbReference type="InterPro" id="IPR050109">
    <property type="entry name" value="HTH-type_TetR-like_transc_reg"/>
</dbReference>
<dbReference type="PANTHER" id="PTHR30055:SF234">
    <property type="entry name" value="HTH-TYPE TRANSCRIPTIONAL REGULATOR BETI"/>
    <property type="match status" value="1"/>
</dbReference>
<dbReference type="GO" id="GO:0003700">
    <property type="term" value="F:DNA-binding transcription factor activity"/>
    <property type="evidence" value="ECO:0007669"/>
    <property type="project" value="TreeGrafter"/>
</dbReference>
<reference evidence="6 7" key="1">
    <citation type="submission" date="2018-02" db="EMBL/GenBank/DDBJ databases">
        <title>8 Nocardia nova and 1 Nocardia cyriacigeorgica strain used for evolution to TMP-SMX.</title>
        <authorList>
            <person name="Mehta H."/>
            <person name="Weng J."/>
            <person name="Shamoo Y."/>
        </authorList>
    </citation>
    <scope>NUCLEOTIDE SEQUENCE [LARGE SCALE GENOMIC DNA]</scope>
    <source>
        <strain evidence="6 7">MDA3139</strain>
    </source>
</reference>
<evidence type="ECO:0000259" key="5">
    <source>
        <dbReference type="PROSITE" id="PS50977"/>
    </source>
</evidence>
<feature type="DNA-binding region" description="H-T-H motif" evidence="4">
    <location>
        <begin position="39"/>
        <end position="58"/>
    </location>
</feature>
<dbReference type="EMBL" id="PSZC01000009">
    <property type="protein sequence ID" value="PPJ37474.1"/>
    <property type="molecule type" value="Genomic_DNA"/>
</dbReference>
<name>A0A2S6AQI5_9NOCA</name>
<evidence type="ECO:0000256" key="4">
    <source>
        <dbReference type="PROSITE-ProRule" id="PRU00335"/>
    </source>
</evidence>
<dbReference type="InterPro" id="IPR001647">
    <property type="entry name" value="HTH_TetR"/>
</dbReference>
<evidence type="ECO:0000256" key="2">
    <source>
        <dbReference type="ARBA" id="ARBA00023125"/>
    </source>
</evidence>
<dbReference type="SUPFAM" id="SSF46689">
    <property type="entry name" value="Homeodomain-like"/>
    <property type="match status" value="1"/>
</dbReference>
<organism evidence="6 7">
    <name type="scientific">Nocardia nova</name>
    <dbReference type="NCBI Taxonomy" id="37330"/>
    <lineage>
        <taxon>Bacteria</taxon>
        <taxon>Bacillati</taxon>
        <taxon>Actinomycetota</taxon>
        <taxon>Actinomycetes</taxon>
        <taxon>Mycobacteriales</taxon>
        <taxon>Nocardiaceae</taxon>
        <taxon>Nocardia</taxon>
    </lineage>
</organism>
<dbReference type="InterPro" id="IPR009057">
    <property type="entry name" value="Homeodomain-like_sf"/>
</dbReference>
<dbReference type="Gene3D" id="1.10.357.10">
    <property type="entry name" value="Tetracycline Repressor, domain 2"/>
    <property type="match status" value="1"/>
</dbReference>
<evidence type="ECO:0000313" key="7">
    <source>
        <dbReference type="Proteomes" id="UP000239874"/>
    </source>
</evidence>
<accession>A0A2S6AQI5</accession>
<evidence type="ECO:0000313" key="6">
    <source>
        <dbReference type="EMBL" id="PPJ37474.1"/>
    </source>
</evidence>
<dbReference type="AlphaFoldDB" id="A0A2S6AQI5"/>
<keyword evidence="3" id="KW-0804">Transcription</keyword>
<dbReference type="Pfam" id="PF00440">
    <property type="entry name" value="TetR_N"/>
    <property type="match status" value="1"/>
</dbReference>
<keyword evidence="1" id="KW-0805">Transcription regulation</keyword>